<dbReference type="Pfam" id="PF16326">
    <property type="entry name" value="ABC_tran_CTD"/>
    <property type="match status" value="1"/>
</dbReference>
<dbReference type="SUPFAM" id="SSF52540">
    <property type="entry name" value="P-loop containing nucleoside triphosphate hydrolases"/>
    <property type="match status" value="2"/>
</dbReference>
<keyword evidence="8 14" id="KW-0067">ATP-binding</keyword>
<dbReference type="Pfam" id="PF12848">
    <property type="entry name" value="ABC_tran_Xtn"/>
    <property type="match status" value="1"/>
</dbReference>
<dbReference type="AlphaFoldDB" id="A0A948X3G6"/>
<keyword evidence="9" id="KW-0810">Translation regulation</keyword>
<evidence type="ECO:0000259" key="13">
    <source>
        <dbReference type="PROSITE" id="PS50893"/>
    </source>
</evidence>
<protein>
    <submittedName>
        <fullName evidence="14">ABC-F family ATP-binding cassette domain-containing protein</fullName>
    </submittedName>
</protein>
<dbReference type="InterPro" id="IPR003439">
    <property type="entry name" value="ABC_transporter-like_ATP-bd"/>
</dbReference>
<name>A0A948X3G6_9LACO</name>
<dbReference type="InterPro" id="IPR017871">
    <property type="entry name" value="ABC_transporter-like_CS"/>
</dbReference>
<dbReference type="PANTHER" id="PTHR42855:SF1">
    <property type="entry name" value="ABC TRANSPORTER DOMAIN-CONTAINING PROTEIN"/>
    <property type="match status" value="1"/>
</dbReference>
<evidence type="ECO:0000256" key="6">
    <source>
        <dbReference type="ARBA" id="ARBA00022741"/>
    </source>
</evidence>
<dbReference type="GO" id="GO:0005524">
    <property type="term" value="F:ATP binding"/>
    <property type="evidence" value="ECO:0007669"/>
    <property type="project" value="UniProtKB-KW"/>
</dbReference>
<keyword evidence="6" id="KW-0547">Nucleotide-binding</keyword>
<sequence>MKILTISNLTKTYGDKTLFNNISFLIHPGDRIGLIGPNGTGKTNLLNAIAGKAPVDSGCVTRSPKDYRISYLPQLPQFDANLSILDAVFQGDNPMFKLIKEYEKALTAYTQHPNDAKITARYTQLSDQMTQAEAWNAETDVKTILTKLHLNDWDKPVGQLSGGQQKRVGLAQALLTPADLLMLDEPTNHLDFDSITWLEDYLSKYRGAILVVTHDRYFLDQVANQIFELEYGHLHTYPGNYEKYVEQHAERIANEAASVHKQQQLYKQELEWMRKTLKGHKGRKPQGRKNQFHELENNLKQVPKNKQQLDLNIGQQRLGKKVIELQHVNLTFGKKPILRNFDWLIQAGQRYGITGLNGAGKTTLLNVIAGKQPVDSGTVIIGETVKLGYYTQMNEEDMAPDKRIIKYIQEAGHEVIAKNGEHISATQLLEQFEFPRTTHGTHIGQLSGGEKRRLYLLKILMQQPNVLLLDEPTNDLDIGTLTILEAYLHNFNGTVITVSHDRYFLNKVAEKLLIFDGNARIEHYTGIFTDYLAQQHDNSQHQHKTTNKAVTIKKVNDKPKLTYAEKLEFAKLEPAIDELEQQVTLIKQQMLTNGNDYQKLAEQQQQIDALNQELEAKMQRWEALSERM</sequence>
<dbReference type="FunFam" id="3.40.50.300:FF:000183">
    <property type="entry name" value="ABC transporter ATP-binding protein yjjK"/>
    <property type="match status" value="1"/>
</dbReference>
<evidence type="ECO:0000256" key="3">
    <source>
        <dbReference type="ARBA" id="ARBA00022555"/>
    </source>
</evidence>
<evidence type="ECO:0000256" key="9">
    <source>
        <dbReference type="ARBA" id="ARBA00022845"/>
    </source>
</evidence>
<keyword evidence="2" id="KW-0963">Cytoplasm</keyword>
<dbReference type="FunFam" id="3.40.50.300:FF:000011">
    <property type="entry name" value="Putative ABC transporter ATP-binding component"/>
    <property type="match status" value="1"/>
</dbReference>
<organism evidence="14 15">
    <name type="scientific">Candidatus Paralactobacillus gallistercoris</name>
    <dbReference type="NCBI Taxonomy" id="2838724"/>
    <lineage>
        <taxon>Bacteria</taxon>
        <taxon>Bacillati</taxon>
        <taxon>Bacillota</taxon>
        <taxon>Bacilli</taxon>
        <taxon>Lactobacillales</taxon>
        <taxon>Lactobacillaceae</taxon>
        <taxon>Lactobacillus</taxon>
    </lineage>
</organism>
<gene>
    <name evidence="14" type="ORF">H9901_04505</name>
</gene>
<dbReference type="GO" id="GO:0019843">
    <property type="term" value="F:rRNA binding"/>
    <property type="evidence" value="ECO:0007669"/>
    <property type="project" value="UniProtKB-KW"/>
</dbReference>
<keyword evidence="4" id="KW-0699">rRNA-binding</keyword>
<dbReference type="InterPro" id="IPR003593">
    <property type="entry name" value="AAA+_ATPase"/>
</dbReference>
<reference evidence="14" key="2">
    <citation type="submission" date="2021-04" db="EMBL/GenBank/DDBJ databases">
        <authorList>
            <person name="Gilroy R."/>
        </authorList>
    </citation>
    <scope>NUCLEOTIDE SEQUENCE</scope>
    <source>
        <strain evidence="14">F6-6636</strain>
    </source>
</reference>
<dbReference type="GO" id="GO:0003677">
    <property type="term" value="F:DNA binding"/>
    <property type="evidence" value="ECO:0007669"/>
    <property type="project" value="InterPro"/>
</dbReference>
<keyword evidence="3" id="KW-0820">tRNA-binding</keyword>
<keyword evidence="5" id="KW-0677">Repeat</keyword>
<keyword evidence="7" id="KW-0378">Hydrolase</keyword>
<dbReference type="PANTHER" id="PTHR42855">
    <property type="entry name" value="ABC TRANSPORTER ATP-BINDING SUBUNIT"/>
    <property type="match status" value="1"/>
</dbReference>
<evidence type="ECO:0000256" key="5">
    <source>
        <dbReference type="ARBA" id="ARBA00022737"/>
    </source>
</evidence>
<evidence type="ECO:0000256" key="2">
    <source>
        <dbReference type="ARBA" id="ARBA00022490"/>
    </source>
</evidence>
<comment type="caution">
    <text evidence="14">The sequence shown here is derived from an EMBL/GenBank/DDBJ whole genome shotgun (WGS) entry which is preliminary data.</text>
</comment>
<dbReference type="GO" id="GO:0016887">
    <property type="term" value="F:ATP hydrolysis activity"/>
    <property type="evidence" value="ECO:0007669"/>
    <property type="project" value="InterPro"/>
</dbReference>
<dbReference type="InterPro" id="IPR032781">
    <property type="entry name" value="ABC_tran_Xtn"/>
</dbReference>
<dbReference type="InterPro" id="IPR027417">
    <property type="entry name" value="P-loop_NTPase"/>
</dbReference>
<keyword evidence="11" id="KW-0648">Protein biosynthesis</keyword>
<feature type="coiled-coil region" evidence="12">
    <location>
        <begin position="593"/>
        <end position="627"/>
    </location>
</feature>
<comment type="similarity">
    <text evidence="1">Belongs to the ABC transporter superfamily. ABCF family. Translational throttle EttA subfamily.</text>
</comment>
<evidence type="ECO:0000256" key="8">
    <source>
        <dbReference type="ARBA" id="ARBA00022840"/>
    </source>
</evidence>
<feature type="domain" description="ABC transporter" evidence="13">
    <location>
        <begin position="4"/>
        <end position="256"/>
    </location>
</feature>
<dbReference type="Gene3D" id="1.10.287.380">
    <property type="entry name" value="Valyl-tRNA synthetase, C-terminal domain"/>
    <property type="match status" value="1"/>
</dbReference>
<dbReference type="CDD" id="cd03221">
    <property type="entry name" value="ABCF_EF-3"/>
    <property type="match status" value="2"/>
</dbReference>
<keyword evidence="10" id="KW-0694">RNA-binding</keyword>
<evidence type="ECO:0000256" key="10">
    <source>
        <dbReference type="ARBA" id="ARBA00022884"/>
    </source>
</evidence>
<dbReference type="EMBL" id="JAHLFS010000054">
    <property type="protein sequence ID" value="MBU3851940.1"/>
    <property type="molecule type" value="Genomic_DNA"/>
</dbReference>
<evidence type="ECO:0000256" key="12">
    <source>
        <dbReference type="SAM" id="Coils"/>
    </source>
</evidence>
<dbReference type="Pfam" id="PF00005">
    <property type="entry name" value="ABC_tran"/>
    <property type="match status" value="2"/>
</dbReference>
<dbReference type="SMART" id="SM00382">
    <property type="entry name" value="AAA"/>
    <property type="match status" value="2"/>
</dbReference>
<dbReference type="GO" id="GO:0000049">
    <property type="term" value="F:tRNA binding"/>
    <property type="evidence" value="ECO:0007669"/>
    <property type="project" value="UniProtKB-KW"/>
</dbReference>
<keyword evidence="12" id="KW-0175">Coiled coil</keyword>
<dbReference type="PROSITE" id="PS50893">
    <property type="entry name" value="ABC_TRANSPORTER_2"/>
    <property type="match status" value="2"/>
</dbReference>
<dbReference type="PROSITE" id="PS00211">
    <property type="entry name" value="ABC_TRANSPORTER_1"/>
    <property type="match status" value="1"/>
</dbReference>
<dbReference type="InterPro" id="IPR051309">
    <property type="entry name" value="ABCF_ATPase"/>
</dbReference>
<proteinExistence type="inferred from homology"/>
<evidence type="ECO:0000256" key="1">
    <source>
        <dbReference type="ARBA" id="ARBA00005868"/>
    </source>
</evidence>
<evidence type="ECO:0000313" key="15">
    <source>
        <dbReference type="Proteomes" id="UP000777303"/>
    </source>
</evidence>
<dbReference type="GO" id="GO:0006412">
    <property type="term" value="P:translation"/>
    <property type="evidence" value="ECO:0007669"/>
    <property type="project" value="UniProtKB-KW"/>
</dbReference>
<evidence type="ECO:0000256" key="7">
    <source>
        <dbReference type="ARBA" id="ARBA00022801"/>
    </source>
</evidence>
<dbReference type="GO" id="GO:0006417">
    <property type="term" value="P:regulation of translation"/>
    <property type="evidence" value="ECO:0007669"/>
    <property type="project" value="UniProtKB-KW"/>
</dbReference>
<accession>A0A948X3G6</accession>
<evidence type="ECO:0000256" key="4">
    <source>
        <dbReference type="ARBA" id="ARBA00022730"/>
    </source>
</evidence>
<feature type="domain" description="ABC transporter" evidence="13">
    <location>
        <begin position="323"/>
        <end position="542"/>
    </location>
</feature>
<evidence type="ECO:0000313" key="14">
    <source>
        <dbReference type="EMBL" id="MBU3851940.1"/>
    </source>
</evidence>
<dbReference type="InterPro" id="IPR037118">
    <property type="entry name" value="Val-tRNA_synth_C_sf"/>
</dbReference>
<evidence type="ECO:0000256" key="11">
    <source>
        <dbReference type="ARBA" id="ARBA00022917"/>
    </source>
</evidence>
<dbReference type="InterPro" id="IPR032524">
    <property type="entry name" value="ABC_tran_C"/>
</dbReference>
<reference evidence="14" key="1">
    <citation type="journal article" date="2021" name="PeerJ">
        <title>Extensive microbial diversity within the chicken gut microbiome revealed by metagenomics and culture.</title>
        <authorList>
            <person name="Gilroy R."/>
            <person name="Ravi A."/>
            <person name="Getino M."/>
            <person name="Pursley I."/>
            <person name="Horton D.L."/>
            <person name="Alikhan N.F."/>
            <person name="Baker D."/>
            <person name="Gharbi K."/>
            <person name="Hall N."/>
            <person name="Watson M."/>
            <person name="Adriaenssens E.M."/>
            <person name="Foster-Nyarko E."/>
            <person name="Jarju S."/>
            <person name="Secka A."/>
            <person name="Antonio M."/>
            <person name="Oren A."/>
            <person name="Chaudhuri R.R."/>
            <person name="La Ragione R."/>
            <person name="Hildebrand F."/>
            <person name="Pallen M.J."/>
        </authorList>
    </citation>
    <scope>NUCLEOTIDE SEQUENCE</scope>
    <source>
        <strain evidence="14">F6-6636</strain>
    </source>
</reference>
<dbReference type="Proteomes" id="UP000777303">
    <property type="component" value="Unassembled WGS sequence"/>
</dbReference>
<dbReference type="Gene3D" id="3.40.50.300">
    <property type="entry name" value="P-loop containing nucleotide triphosphate hydrolases"/>
    <property type="match status" value="2"/>
</dbReference>